<evidence type="ECO:0000313" key="2">
    <source>
        <dbReference type="EMBL" id="KAA9166149.1"/>
    </source>
</evidence>
<accession>A0A5N0VIH6</accession>
<proteinExistence type="predicted"/>
<evidence type="ECO:0000256" key="1">
    <source>
        <dbReference type="SAM" id="MobiDB-lite"/>
    </source>
</evidence>
<dbReference type="Proteomes" id="UP000319769">
    <property type="component" value="Unassembled WGS sequence"/>
</dbReference>
<keyword evidence="3" id="KW-1185">Reference proteome</keyword>
<dbReference type="EMBL" id="VMNW02000003">
    <property type="protein sequence ID" value="KAA9166149.1"/>
    <property type="molecule type" value="Genomic_DNA"/>
</dbReference>
<feature type="region of interest" description="Disordered" evidence="1">
    <location>
        <begin position="74"/>
        <end position="114"/>
    </location>
</feature>
<feature type="compositionally biased region" description="Basic residues" evidence="1">
    <location>
        <begin position="95"/>
        <end position="114"/>
    </location>
</feature>
<reference evidence="2" key="1">
    <citation type="submission" date="2019-09" db="EMBL/GenBank/DDBJ databases">
        <authorList>
            <person name="Teo W.F.A."/>
            <person name="Duangmal K."/>
        </authorList>
    </citation>
    <scope>NUCLEOTIDE SEQUENCE [LARGE SCALE GENOMIC DNA]</scope>
    <source>
        <strain evidence="2">K81G1</strain>
    </source>
</reference>
<organism evidence="2 3">
    <name type="scientific">Amycolatopsis acidicola</name>
    <dbReference type="NCBI Taxonomy" id="2596893"/>
    <lineage>
        <taxon>Bacteria</taxon>
        <taxon>Bacillati</taxon>
        <taxon>Actinomycetota</taxon>
        <taxon>Actinomycetes</taxon>
        <taxon>Pseudonocardiales</taxon>
        <taxon>Pseudonocardiaceae</taxon>
        <taxon>Amycolatopsis</taxon>
    </lineage>
</organism>
<protein>
    <submittedName>
        <fullName evidence="2">Uncharacterized protein</fullName>
    </submittedName>
</protein>
<dbReference type="AlphaFoldDB" id="A0A5N0VIH6"/>
<name>A0A5N0VIH6_9PSEU</name>
<gene>
    <name evidence="2" type="ORF">FPZ12_004210</name>
</gene>
<evidence type="ECO:0000313" key="3">
    <source>
        <dbReference type="Proteomes" id="UP000319769"/>
    </source>
</evidence>
<comment type="caution">
    <text evidence="2">The sequence shown here is derived from an EMBL/GenBank/DDBJ whole genome shotgun (WGS) entry which is preliminary data.</text>
</comment>
<dbReference type="RefSeq" id="WP_144758039.1">
    <property type="nucleotide sequence ID" value="NZ_VMNW02000003.1"/>
</dbReference>
<sequence>MDRKRALAWAGATSATALSGVLAAGAVFGLVDGKSGSRTETAARPVVVEPHPRAVVPPAQPMATPEHVTTTAEIPRVAGIRTDEVIEKSGPAAREKHKHTGKRKRAHGKGPKDD</sequence>